<dbReference type="GeneID" id="107435378"/>
<evidence type="ECO:0000256" key="6">
    <source>
        <dbReference type="ARBA" id="ARBA00023163"/>
    </source>
</evidence>
<keyword evidence="13" id="KW-1185">Reference proteome</keyword>
<dbReference type="Gene3D" id="3.10.20.90">
    <property type="entry name" value="Phosphatidylinositol 3-kinase Catalytic Subunit, Chain A, domain 1"/>
    <property type="match status" value="1"/>
</dbReference>
<dbReference type="InterPro" id="IPR033389">
    <property type="entry name" value="AUX/IAA_dom"/>
</dbReference>
<reference evidence="14" key="1">
    <citation type="submission" date="2025-08" db="UniProtKB">
        <authorList>
            <consortium name="RefSeq"/>
        </authorList>
    </citation>
    <scope>IDENTIFICATION</scope>
    <source>
        <tissue evidence="14">Seedling</tissue>
    </source>
</reference>
<evidence type="ECO:0000313" key="14">
    <source>
        <dbReference type="RefSeq" id="XP_048320943.2"/>
    </source>
</evidence>
<proteinExistence type="inferred from homology"/>
<sequence length="234" mass="26170">MPRLSQITTNSMAFSDTELTLGLPGCDNNGCFRSNNPGSGSRSSTKRAFLETVDHHHHHLDHDHYDLDNRSSTTACSKSSSKVDDNNDYELQDQVSPARKATPSKAQVIGWPPVRSSRKKVMENGKYVKVAADGAAYLRKVDLEMYDSYEQLLKALDKMLACFTNQGNYMEQSKAVKGMEYVPTYEDRDGDLMLVGDVPWKMFIESCKRIRLMKSSEVVGLAPVTSPECTSTRN</sequence>
<evidence type="ECO:0000256" key="5">
    <source>
        <dbReference type="ARBA" id="ARBA00023015"/>
    </source>
</evidence>
<dbReference type="Pfam" id="PF02309">
    <property type="entry name" value="AUX_IAA"/>
    <property type="match status" value="1"/>
</dbReference>
<dbReference type="Proteomes" id="UP001652623">
    <property type="component" value="Chromosome 11"/>
</dbReference>
<evidence type="ECO:0000256" key="2">
    <source>
        <dbReference type="ARBA" id="ARBA00006728"/>
    </source>
</evidence>
<keyword evidence="6 10" id="KW-0804">Transcription</keyword>
<evidence type="ECO:0000256" key="7">
    <source>
        <dbReference type="ARBA" id="ARBA00023242"/>
    </source>
</evidence>
<keyword evidence="4 10" id="KW-0678">Repressor</keyword>
<evidence type="ECO:0000256" key="11">
    <source>
        <dbReference type="SAM" id="MobiDB-lite"/>
    </source>
</evidence>
<dbReference type="RefSeq" id="XP_048320943.2">
    <property type="nucleotide sequence ID" value="XM_048464986.2"/>
</dbReference>
<feature type="compositionally biased region" description="Low complexity" evidence="11">
    <location>
        <begin position="71"/>
        <end position="80"/>
    </location>
</feature>
<evidence type="ECO:0000256" key="8">
    <source>
        <dbReference type="ARBA" id="ARBA00023294"/>
    </source>
</evidence>
<comment type="subcellular location">
    <subcellularLocation>
        <location evidence="1 10">Nucleus</location>
    </subcellularLocation>
</comment>
<dbReference type="InterPro" id="IPR003311">
    <property type="entry name" value="AUX_IAA"/>
</dbReference>
<keyword evidence="8 10" id="KW-0927">Auxin signaling pathway</keyword>
<feature type="region of interest" description="Disordered" evidence="11">
    <location>
        <begin position="60"/>
        <end position="89"/>
    </location>
</feature>
<dbReference type="PANTHER" id="PTHR31734">
    <property type="entry name" value="AUXIN-RESPONSIVE PROTEIN IAA17"/>
    <property type="match status" value="1"/>
</dbReference>
<feature type="compositionally biased region" description="Basic and acidic residues" evidence="11">
    <location>
        <begin position="60"/>
        <end position="69"/>
    </location>
</feature>
<dbReference type="PANTHER" id="PTHR31734:SF106">
    <property type="entry name" value="AUXIN-RESPONSIVE PROTEIN"/>
    <property type="match status" value="1"/>
</dbReference>
<dbReference type="SUPFAM" id="SSF54277">
    <property type="entry name" value="CAD &amp; PB1 domains"/>
    <property type="match status" value="1"/>
</dbReference>
<dbReference type="PROSITE" id="PS51745">
    <property type="entry name" value="PB1"/>
    <property type="match status" value="1"/>
</dbReference>
<comment type="similarity">
    <text evidence="2 10">Belongs to the Aux/IAA family.</text>
</comment>
<dbReference type="InterPro" id="IPR053793">
    <property type="entry name" value="PB1-like"/>
</dbReference>
<evidence type="ECO:0000256" key="4">
    <source>
        <dbReference type="ARBA" id="ARBA00022491"/>
    </source>
</evidence>
<evidence type="ECO:0000256" key="1">
    <source>
        <dbReference type="ARBA" id="ARBA00004123"/>
    </source>
</evidence>
<evidence type="ECO:0000256" key="3">
    <source>
        <dbReference type="ARBA" id="ARBA00011726"/>
    </source>
</evidence>
<evidence type="ECO:0000256" key="9">
    <source>
        <dbReference type="ARBA" id="ARBA00025283"/>
    </source>
</evidence>
<evidence type="ECO:0000259" key="12">
    <source>
        <dbReference type="PROSITE" id="PS51745"/>
    </source>
</evidence>
<feature type="domain" description="PB1" evidence="12">
    <location>
        <begin position="125"/>
        <end position="215"/>
    </location>
</feature>
<organism evidence="13 14">
    <name type="scientific">Ziziphus jujuba</name>
    <name type="common">Chinese jujube</name>
    <name type="synonym">Ziziphus sativa</name>
    <dbReference type="NCBI Taxonomy" id="326968"/>
    <lineage>
        <taxon>Eukaryota</taxon>
        <taxon>Viridiplantae</taxon>
        <taxon>Streptophyta</taxon>
        <taxon>Embryophyta</taxon>
        <taxon>Tracheophyta</taxon>
        <taxon>Spermatophyta</taxon>
        <taxon>Magnoliopsida</taxon>
        <taxon>eudicotyledons</taxon>
        <taxon>Gunneridae</taxon>
        <taxon>Pentapetalae</taxon>
        <taxon>rosids</taxon>
        <taxon>fabids</taxon>
        <taxon>Rosales</taxon>
        <taxon>Rhamnaceae</taxon>
        <taxon>Paliureae</taxon>
        <taxon>Ziziphus</taxon>
    </lineage>
</organism>
<keyword evidence="7 10" id="KW-0539">Nucleus</keyword>
<evidence type="ECO:0000256" key="10">
    <source>
        <dbReference type="RuleBase" id="RU004549"/>
    </source>
</evidence>
<name>A0ABM3I5D9_ZIZJJ</name>
<comment type="subunit">
    <text evidence="3 10">Homodimers and heterodimers.</text>
</comment>
<evidence type="ECO:0000313" key="13">
    <source>
        <dbReference type="Proteomes" id="UP001652623"/>
    </source>
</evidence>
<comment type="function">
    <text evidence="9">Aux/IAA proteins are short-lived transcriptional factors that function as repressors of early auxin response genes at low auxin concentrations. Repression is thought to result from the interaction with auxin response factors (ARFs), proteins that bind to the auxin-responsive promoter element (AuxRE). Formation of heterodimers with ARF proteins may alter their ability to modulate early auxin response genes expression.</text>
</comment>
<protein>
    <recommendedName>
        <fullName evidence="10">Auxin-responsive protein</fullName>
    </recommendedName>
</protein>
<accession>A0ABM3I5D9</accession>
<keyword evidence="5 10" id="KW-0805">Transcription regulation</keyword>
<gene>
    <name evidence="14" type="primary">LOC107435378</name>
</gene>